<reference evidence="2 3" key="1">
    <citation type="journal article" date="2016" name="Front. Microbiol.">
        <title>Genome and transcriptome sequences reveal the specific parasitism of the nematophagous Purpureocillium lilacinum 36-1.</title>
        <authorList>
            <person name="Xie J."/>
            <person name="Li S."/>
            <person name="Mo C."/>
            <person name="Xiao X."/>
            <person name="Peng D."/>
            <person name="Wang G."/>
            <person name="Xiao Y."/>
        </authorList>
    </citation>
    <scope>NUCLEOTIDE SEQUENCE [LARGE SCALE GENOMIC DNA]</scope>
    <source>
        <strain evidence="2 3">36-1</strain>
    </source>
</reference>
<name>A0A2U3E911_PURLI</name>
<gene>
    <name evidence="2" type="ORF">PCL_12364</name>
</gene>
<proteinExistence type="predicted"/>
<organism evidence="2 3">
    <name type="scientific">Purpureocillium lilacinum</name>
    <name type="common">Paecilomyces lilacinus</name>
    <dbReference type="NCBI Taxonomy" id="33203"/>
    <lineage>
        <taxon>Eukaryota</taxon>
        <taxon>Fungi</taxon>
        <taxon>Dikarya</taxon>
        <taxon>Ascomycota</taxon>
        <taxon>Pezizomycotina</taxon>
        <taxon>Sordariomycetes</taxon>
        <taxon>Hypocreomycetidae</taxon>
        <taxon>Hypocreales</taxon>
        <taxon>Ophiocordycipitaceae</taxon>
        <taxon>Purpureocillium</taxon>
    </lineage>
</organism>
<evidence type="ECO:0000313" key="2">
    <source>
        <dbReference type="EMBL" id="PWI70996.1"/>
    </source>
</evidence>
<evidence type="ECO:0000313" key="3">
    <source>
        <dbReference type="Proteomes" id="UP000245956"/>
    </source>
</evidence>
<dbReference type="AlphaFoldDB" id="A0A2U3E911"/>
<dbReference type="Proteomes" id="UP000245956">
    <property type="component" value="Unassembled WGS sequence"/>
</dbReference>
<feature type="region of interest" description="Disordered" evidence="1">
    <location>
        <begin position="89"/>
        <end position="131"/>
    </location>
</feature>
<evidence type="ECO:0000256" key="1">
    <source>
        <dbReference type="SAM" id="MobiDB-lite"/>
    </source>
</evidence>
<protein>
    <submittedName>
        <fullName evidence="2">Uncharacterized protein</fullName>
    </submittedName>
</protein>
<comment type="caution">
    <text evidence="2">The sequence shown here is derived from an EMBL/GenBank/DDBJ whole genome shotgun (WGS) entry which is preliminary data.</text>
</comment>
<dbReference type="EMBL" id="LCWV01000008">
    <property type="protein sequence ID" value="PWI70996.1"/>
    <property type="molecule type" value="Genomic_DNA"/>
</dbReference>
<accession>A0A2U3E911</accession>
<sequence length="131" mass="13768">MRPRDAIRMAWLPGPSHDDVVFGIPRRGMLISRLSDYPRKVHASTSSNKQRSAHILFATGGLFLCVSANDITSPLQLVIGGHVGELSTAGARSLPGSASPRHAPSDLSHLLDGPAGGGAPERGVLGKHHDP</sequence>